<gene>
    <name evidence="4" type="ORF">A4Z71_05265</name>
</gene>
<evidence type="ECO:0000313" key="5">
    <source>
        <dbReference type="Proteomes" id="UP000243784"/>
    </source>
</evidence>
<dbReference type="InterPro" id="IPR002586">
    <property type="entry name" value="CobQ/CobB/MinD/ParA_Nub-bd_dom"/>
</dbReference>
<name>A0A1D9DZW3_9MICO</name>
<dbReference type="GO" id="GO:0016887">
    <property type="term" value="F:ATP hydrolysis activity"/>
    <property type="evidence" value="ECO:0007669"/>
    <property type="project" value="TreeGrafter"/>
</dbReference>
<evidence type="ECO:0000256" key="2">
    <source>
        <dbReference type="ARBA" id="ARBA00022840"/>
    </source>
</evidence>
<evidence type="ECO:0000256" key="1">
    <source>
        <dbReference type="ARBA" id="ARBA00022741"/>
    </source>
</evidence>
<dbReference type="Proteomes" id="UP000243784">
    <property type="component" value="Chromosome"/>
</dbReference>
<keyword evidence="2" id="KW-0067">ATP-binding</keyword>
<keyword evidence="1" id="KW-0547">Nucleotide-binding</keyword>
<evidence type="ECO:0000259" key="3">
    <source>
        <dbReference type="Pfam" id="PF01656"/>
    </source>
</evidence>
<dbReference type="PANTHER" id="PTHR43384:SF6">
    <property type="entry name" value="SEPTUM SITE-DETERMINING PROTEIN MIND HOMOLOG, CHLOROPLASTIC"/>
    <property type="match status" value="1"/>
</dbReference>
<dbReference type="PANTHER" id="PTHR43384">
    <property type="entry name" value="SEPTUM SITE-DETERMINING PROTEIN MIND HOMOLOG, CHLOROPLASTIC-RELATED"/>
    <property type="match status" value="1"/>
</dbReference>
<dbReference type="InterPro" id="IPR050625">
    <property type="entry name" value="ParA/MinD_ATPase"/>
</dbReference>
<accession>A0A1D9DZW3</accession>
<dbReference type="InterPro" id="IPR027417">
    <property type="entry name" value="P-loop_NTPase"/>
</dbReference>
<evidence type="ECO:0000313" key="4">
    <source>
        <dbReference type="EMBL" id="AOY56362.1"/>
    </source>
</evidence>
<dbReference type="Pfam" id="PF01656">
    <property type="entry name" value="CbiA"/>
    <property type="match status" value="1"/>
</dbReference>
<dbReference type="GO" id="GO:0051782">
    <property type="term" value="P:negative regulation of cell division"/>
    <property type="evidence" value="ECO:0007669"/>
    <property type="project" value="TreeGrafter"/>
</dbReference>
<keyword evidence="5" id="KW-1185">Reference proteome</keyword>
<feature type="domain" description="CobQ/CobB/MinD/ParA nucleotide binding" evidence="3">
    <location>
        <begin position="7"/>
        <end position="105"/>
    </location>
</feature>
<dbReference type="AlphaFoldDB" id="A0A1D9DZW3"/>
<reference evidence="4 5" key="1">
    <citation type="journal article" date="2016" name="Biochim. Biophys. Acta">
        <title>Photochemical characterization of actinorhodopsin and its functional existence in the natural host.</title>
        <authorList>
            <person name="Nakamura S."/>
            <person name="Kikukawa T."/>
            <person name="Tamogami J."/>
            <person name="Kamiya M."/>
            <person name="Aizawa T."/>
            <person name="Hahn M.W."/>
            <person name="Ihara K."/>
            <person name="Kamo N."/>
            <person name="Demura M."/>
        </authorList>
    </citation>
    <scope>NUCLEOTIDE SEQUENCE [LARGE SCALE GENOMIC DNA]</scope>
    <source>
        <strain evidence="4 5">MWH-Dar1</strain>
    </source>
</reference>
<dbReference type="GO" id="GO:0005829">
    <property type="term" value="C:cytosol"/>
    <property type="evidence" value="ECO:0007669"/>
    <property type="project" value="TreeGrafter"/>
</dbReference>
<dbReference type="SUPFAM" id="SSF52540">
    <property type="entry name" value="P-loop containing nucleoside triphosphate hydrolases"/>
    <property type="match status" value="1"/>
</dbReference>
<sequence length="270" mass="29273">MRKAVFWSAGGSVGKSSLALAGAVQLASRGLRVLLVDLDFENPGLHLNLALATPPAGIAALLRLASQKRLSSEEFERLTISLSSPNGKLVLIPGLPNRTRASEINAESLAELFQFCETEFDWVVIDAAVGCFLVDQNTMSNSLIEFFSHSESVVVISSTEPTAIYRLVANWPQLRLVLPEQTHLVVNRVRESVLGKSVRQQVVETFERLLNLSPALMIGEHSKEFDQAIRTGNPIDSSSKSSTVSAAVRSLVGLILDSPSELQLRVAKLG</sequence>
<dbReference type="GO" id="GO:0005524">
    <property type="term" value="F:ATP binding"/>
    <property type="evidence" value="ECO:0007669"/>
    <property type="project" value="UniProtKB-KW"/>
</dbReference>
<protein>
    <recommendedName>
        <fullName evidence="3">CobQ/CobB/MinD/ParA nucleotide binding domain-containing protein</fullName>
    </recommendedName>
</protein>
<dbReference type="RefSeq" id="WP_070954869.1">
    <property type="nucleotide sequence ID" value="NZ_CP015208.1"/>
</dbReference>
<proteinExistence type="predicted"/>
<dbReference type="STRING" id="535712.A4Z71_05265"/>
<dbReference type="GO" id="GO:0009898">
    <property type="term" value="C:cytoplasmic side of plasma membrane"/>
    <property type="evidence" value="ECO:0007669"/>
    <property type="project" value="TreeGrafter"/>
</dbReference>
<organism evidence="4 5">
    <name type="scientific">Candidatus Rhodoluna planktonica</name>
    <dbReference type="NCBI Taxonomy" id="535712"/>
    <lineage>
        <taxon>Bacteria</taxon>
        <taxon>Bacillati</taxon>
        <taxon>Actinomycetota</taxon>
        <taxon>Actinomycetes</taxon>
        <taxon>Micrococcales</taxon>
        <taxon>Microbacteriaceae</taxon>
        <taxon>Luna cluster</taxon>
        <taxon>Luna-1 subcluster</taxon>
        <taxon>Rhodoluna</taxon>
    </lineage>
</organism>
<dbReference type="OrthoDB" id="3217709at2"/>
<dbReference type="EMBL" id="CP015208">
    <property type="protein sequence ID" value="AOY56362.1"/>
    <property type="molecule type" value="Genomic_DNA"/>
</dbReference>
<dbReference type="KEGG" id="rpla:A4Z71_05265"/>
<dbReference type="Gene3D" id="3.40.50.300">
    <property type="entry name" value="P-loop containing nucleotide triphosphate hydrolases"/>
    <property type="match status" value="1"/>
</dbReference>